<dbReference type="Proteomes" id="UP000177905">
    <property type="component" value="Unassembled WGS sequence"/>
</dbReference>
<accession>A0A1F4S6K5</accession>
<evidence type="ECO:0000313" key="2">
    <source>
        <dbReference type="Proteomes" id="UP000177905"/>
    </source>
</evidence>
<organism evidence="1 2">
    <name type="scientific">candidate division WOR-1 bacterium RIFOXYB2_FULL_36_35</name>
    <dbReference type="NCBI Taxonomy" id="1802578"/>
    <lineage>
        <taxon>Bacteria</taxon>
        <taxon>Bacillati</taxon>
        <taxon>Saganbacteria</taxon>
    </lineage>
</organism>
<gene>
    <name evidence="1" type="ORF">A2290_00100</name>
</gene>
<sequence>MSLDYFAKLLTKEDEDKLKKDITKEKLGHLFDQYLSEEKLQIGLSTDAWIFSAINLYLATQGCYPERGSLLGQALVKKNDFLEFIMPHDEAGVVLNKIQNIHAENDGNFINFLKETFNKWEKEGYAETAEEYLEDYLEGIQSLKVFIEKCSKEGKGLIVLIPY</sequence>
<evidence type="ECO:0008006" key="3">
    <source>
        <dbReference type="Google" id="ProtNLM"/>
    </source>
</evidence>
<proteinExistence type="predicted"/>
<protein>
    <recommendedName>
        <fullName evidence="3">DUF1877 domain-containing protein</fullName>
    </recommendedName>
</protein>
<reference evidence="1 2" key="1">
    <citation type="journal article" date="2016" name="Nat. Commun.">
        <title>Thousands of microbial genomes shed light on interconnected biogeochemical processes in an aquifer system.</title>
        <authorList>
            <person name="Anantharaman K."/>
            <person name="Brown C.T."/>
            <person name="Hug L.A."/>
            <person name="Sharon I."/>
            <person name="Castelle C.J."/>
            <person name="Probst A.J."/>
            <person name="Thomas B.C."/>
            <person name="Singh A."/>
            <person name="Wilkins M.J."/>
            <person name="Karaoz U."/>
            <person name="Brodie E.L."/>
            <person name="Williams K.H."/>
            <person name="Hubbard S.S."/>
            <person name="Banfield J.F."/>
        </authorList>
    </citation>
    <scope>NUCLEOTIDE SEQUENCE [LARGE SCALE GENOMIC DNA]</scope>
</reference>
<name>A0A1F4S6K5_UNCSA</name>
<dbReference type="AlphaFoldDB" id="A0A1F4S6K5"/>
<comment type="caution">
    <text evidence="1">The sequence shown here is derived from an EMBL/GenBank/DDBJ whole genome shotgun (WGS) entry which is preliminary data.</text>
</comment>
<evidence type="ECO:0000313" key="1">
    <source>
        <dbReference type="EMBL" id="OGC16076.1"/>
    </source>
</evidence>
<dbReference type="EMBL" id="MEUA01000014">
    <property type="protein sequence ID" value="OGC16076.1"/>
    <property type="molecule type" value="Genomic_DNA"/>
</dbReference>